<evidence type="ECO:0000313" key="2">
    <source>
        <dbReference type="EMBL" id="WQD39012.1"/>
    </source>
</evidence>
<evidence type="ECO:0000256" key="1">
    <source>
        <dbReference type="SAM" id="SignalP"/>
    </source>
</evidence>
<gene>
    <name evidence="2" type="ORF">U0035_02480</name>
</gene>
<dbReference type="RefSeq" id="WP_114792596.1">
    <property type="nucleotide sequence ID" value="NZ_CP139960.1"/>
</dbReference>
<organism evidence="2 3">
    <name type="scientific">Niabella yanshanensis</name>
    <dbReference type="NCBI Taxonomy" id="577386"/>
    <lineage>
        <taxon>Bacteria</taxon>
        <taxon>Pseudomonadati</taxon>
        <taxon>Bacteroidota</taxon>
        <taxon>Chitinophagia</taxon>
        <taxon>Chitinophagales</taxon>
        <taxon>Chitinophagaceae</taxon>
        <taxon>Niabella</taxon>
    </lineage>
</organism>
<protein>
    <recommendedName>
        <fullName evidence="4">Exo-alpha-sialidase</fullName>
    </recommendedName>
</protein>
<keyword evidence="3" id="KW-1185">Reference proteome</keyword>
<evidence type="ECO:0008006" key="4">
    <source>
        <dbReference type="Google" id="ProtNLM"/>
    </source>
</evidence>
<sequence length="352" mass="38222">MKKYFLLAIGSLLVATFSFAQTSTTEHFESETDENTTFVDNGVIFSIVSNTGRFFIQTSYPNTGWNGTANDNAYIDNSGSLSLFDPNAVLNSSLSIKTTSNLFKVNRFWVYLATADAAVQNVVGTLTVTGKSRGVNSFTQTKTTGFVTSTDTTNGYTLIDLTNLNGQNYAGIVIDELQLTVGGAYRYMAVDAFNWVKEAAVLPVTFGSVNASSKNNRLSISWTTEKENSNDHFEIEASTDGQQFTKIGIIASQAANGNSDIVLSYQWTSNSALPLAGFSLVGLILMPFSNLSRKKTWVLGLAAVGFTAFVLHGCTKSGDAIDDHQPYYVRIAQVDKDGTKSYSKVVKVQQDQ</sequence>
<feature type="signal peptide" evidence="1">
    <location>
        <begin position="1"/>
        <end position="20"/>
    </location>
</feature>
<evidence type="ECO:0000313" key="3">
    <source>
        <dbReference type="Proteomes" id="UP001325680"/>
    </source>
</evidence>
<dbReference type="Proteomes" id="UP001325680">
    <property type="component" value="Chromosome"/>
</dbReference>
<keyword evidence="1" id="KW-0732">Signal</keyword>
<dbReference type="EMBL" id="CP139960">
    <property type="protein sequence ID" value="WQD39012.1"/>
    <property type="molecule type" value="Genomic_DNA"/>
</dbReference>
<proteinExistence type="predicted"/>
<feature type="chain" id="PRO_5046134702" description="Exo-alpha-sialidase" evidence="1">
    <location>
        <begin position="21"/>
        <end position="352"/>
    </location>
</feature>
<name>A0ABZ0W932_9BACT</name>
<reference evidence="2 3" key="1">
    <citation type="submission" date="2023-12" db="EMBL/GenBank/DDBJ databases">
        <title>Genome sequencing and assembly of bacterial species from a model synthetic community.</title>
        <authorList>
            <person name="Hogle S.L."/>
        </authorList>
    </citation>
    <scope>NUCLEOTIDE SEQUENCE [LARGE SCALE GENOMIC DNA]</scope>
    <source>
        <strain evidence="2 3">HAMBI_3031</strain>
    </source>
</reference>
<accession>A0ABZ0W932</accession>